<keyword evidence="2" id="KW-0963">Cytoplasm</keyword>
<keyword evidence="4" id="KW-0547">Nucleotide-binding</keyword>
<dbReference type="GO" id="GO:0070062">
    <property type="term" value="C:extracellular exosome"/>
    <property type="evidence" value="ECO:0007669"/>
    <property type="project" value="UniProtKB-ARBA"/>
</dbReference>
<dbReference type="InterPro" id="IPR027031">
    <property type="entry name" value="Gly-tRNA_synthase/POLG2"/>
</dbReference>
<proteinExistence type="predicted"/>
<evidence type="ECO:0000256" key="3">
    <source>
        <dbReference type="ARBA" id="ARBA00022598"/>
    </source>
</evidence>
<dbReference type="NCBIfam" id="TIGR00389">
    <property type="entry name" value="glyS_dimeric"/>
    <property type="match status" value="1"/>
</dbReference>
<evidence type="ECO:0000256" key="2">
    <source>
        <dbReference type="ARBA" id="ARBA00022490"/>
    </source>
</evidence>
<gene>
    <name evidence="9" type="ORF">US75_C0014G0007</name>
</gene>
<dbReference type="InterPro" id="IPR004154">
    <property type="entry name" value="Anticodon-bd"/>
</dbReference>
<evidence type="ECO:0000256" key="6">
    <source>
        <dbReference type="ARBA" id="ARBA00022917"/>
    </source>
</evidence>
<evidence type="ECO:0000256" key="5">
    <source>
        <dbReference type="ARBA" id="ARBA00022840"/>
    </source>
</evidence>
<protein>
    <recommendedName>
        <fullName evidence="1">glycine--tRNA ligase</fullName>
        <ecNumber evidence="1">6.1.1.14</ecNumber>
    </recommendedName>
</protein>
<dbReference type="GO" id="GO:0006426">
    <property type="term" value="P:glycyl-tRNA aminoacylation"/>
    <property type="evidence" value="ECO:0007669"/>
    <property type="project" value="InterPro"/>
</dbReference>
<dbReference type="InterPro" id="IPR036621">
    <property type="entry name" value="Anticodon-bd_dom_sf"/>
</dbReference>
<dbReference type="NCBIfam" id="NF003211">
    <property type="entry name" value="PRK04173.1"/>
    <property type="match status" value="1"/>
</dbReference>
<dbReference type="Pfam" id="PF03129">
    <property type="entry name" value="HGTP_anticodon"/>
    <property type="match status" value="1"/>
</dbReference>
<dbReference type="InterPro" id="IPR002315">
    <property type="entry name" value="tRNA-synt_gly"/>
</dbReference>
<organism evidence="9 10">
    <name type="scientific">Candidatus Woesebacteria bacterium GW2011_GWC1_38_13</name>
    <dbReference type="NCBI Taxonomy" id="1618583"/>
    <lineage>
        <taxon>Bacteria</taxon>
        <taxon>Candidatus Woeseibacteriota</taxon>
    </lineage>
</organism>
<sequence length="469" mass="54428">MTNDAASLMDKVTALCKRRGFVFPGSEIYGGLANTYDYGPLGTLLLRNIKNSWWDFFVGRRSNIYPIDSNILMNPKVWEASGHVAGFTEALIDCKACRFRTRGDHLIGDYFAEKGKTENVEGYPLKKMEEIINHEKIPCPKCKKFDWTKPRVFNNLFETSIGIISGDKSIAYLRGETAQGMFVNFRNVLTSMSPKLPFGLAQSGPAFRNEITPGKFVFRTLQFSLSEFEYYFDPEKDKWENVFEYWRGEMWKWAVKELGIKETSLRWRAHTDEERSFYSKRTEDIEYNFPWGYKELYGLAYRTDYDLKNHMEKSGVDLQYTDSATGRKFIPHVVEPAFGMDRSFMVVLFDAYSEENKDGKERMVLKLDPKIAPYKAAVFPLLANKPELIDKARAIYDMLYTKYSCIWDDRGNIGKRYFAQDEIGTPWCITVDFDTLKDDAVTVRDRDTAKQERIGVGKLEEYFSSKLEK</sequence>
<dbReference type="GO" id="GO:0005524">
    <property type="term" value="F:ATP binding"/>
    <property type="evidence" value="ECO:0007669"/>
    <property type="project" value="UniProtKB-KW"/>
</dbReference>
<dbReference type="Gene3D" id="3.30.930.10">
    <property type="entry name" value="Bira Bifunctional Protein, Domain 2"/>
    <property type="match status" value="1"/>
</dbReference>
<dbReference type="Gene3D" id="3.40.50.800">
    <property type="entry name" value="Anticodon-binding domain"/>
    <property type="match status" value="1"/>
</dbReference>
<dbReference type="AlphaFoldDB" id="A0A0G0IKC5"/>
<evidence type="ECO:0000313" key="10">
    <source>
        <dbReference type="Proteomes" id="UP000034096"/>
    </source>
</evidence>
<dbReference type="EC" id="6.1.1.14" evidence="1"/>
<dbReference type="FunFam" id="3.40.50.800:FF:000002">
    <property type="entry name" value="Glycine--tRNA ligase"/>
    <property type="match status" value="1"/>
</dbReference>
<name>A0A0G0IKC5_9BACT</name>
<dbReference type="PANTHER" id="PTHR10745">
    <property type="entry name" value="GLYCYL-TRNA SYNTHETASE/DNA POLYMERASE SUBUNIT GAMMA-2"/>
    <property type="match status" value="1"/>
</dbReference>
<dbReference type="SUPFAM" id="SSF52954">
    <property type="entry name" value="Class II aaRS ABD-related"/>
    <property type="match status" value="1"/>
</dbReference>
<comment type="caution">
    <text evidence="9">The sequence shown here is derived from an EMBL/GenBank/DDBJ whole genome shotgun (WGS) entry which is preliminary data.</text>
</comment>
<dbReference type="GO" id="GO:0005737">
    <property type="term" value="C:cytoplasm"/>
    <property type="evidence" value="ECO:0007669"/>
    <property type="project" value="InterPro"/>
</dbReference>
<evidence type="ECO:0000256" key="1">
    <source>
        <dbReference type="ARBA" id="ARBA00012829"/>
    </source>
</evidence>
<dbReference type="PROSITE" id="PS50862">
    <property type="entry name" value="AA_TRNA_LIGASE_II"/>
    <property type="match status" value="1"/>
</dbReference>
<dbReference type="InterPro" id="IPR045864">
    <property type="entry name" value="aa-tRNA-synth_II/BPL/LPL"/>
</dbReference>
<dbReference type="GO" id="GO:1990742">
    <property type="term" value="C:microvesicle"/>
    <property type="evidence" value="ECO:0007669"/>
    <property type="project" value="UniProtKB-ARBA"/>
</dbReference>
<dbReference type="PATRIC" id="fig|1618583.3.peg.634"/>
<keyword evidence="7" id="KW-0030">Aminoacyl-tRNA synthetase</keyword>
<evidence type="ECO:0000313" key="9">
    <source>
        <dbReference type="EMBL" id="KKQ55758.1"/>
    </source>
</evidence>
<dbReference type="GO" id="GO:0004820">
    <property type="term" value="F:glycine-tRNA ligase activity"/>
    <property type="evidence" value="ECO:0007669"/>
    <property type="project" value="UniProtKB-EC"/>
</dbReference>
<dbReference type="PRINTS" id="PR01043">
    <property type="entry name" value="TRNASYNTHGLY"/>
</dbReference>
<accession>A0A0G0IKC5</accession>
<keyword evidence="5" id="KW-0067">ATP-binding</keyword>
<dbReference type="GO" id="GO:0004081">
    <property type="term" value="F:bis(5'-nucleosyl)-tetraphosphatase (asymmetrical) activity"/>
    <property type="evidence" value="ECO:0007669"/>
    <property type="project" value="UniProtKB-ARBA"/>
</dbReference>
<keyword evidence="3 9" id="KW-0436">Ligase</keyword>
<reference evidence="9 10" key="1">
    <citation type="journal article" date="2015" name="Nature">
        <title>rRNA introns, odd ribosomes, and small enigmatic genomes across a large radiation of phyla.</title>
        <authorList>
            <person name="Brown C.T."/>
            <person name="Hug L.A."/>
            <person name="Thomas B.C."/>
            <person name="Sharon I."/>
            <person name="Castelle C.J."/>
            <person name="Singh A."/>
            <person name="Wilkins M.J."/>
            <person name="Williams K.H."/>
            <person name="Banfield J.F."/>
        </authorList>
    </citation>
    <scope>NUCLEOTIDE SEQUENCE [LARGE SCALE GENOMIC DNA]</scope>
</reference>
<dbReference type="PANTHER" id="PTHR10745:SF8">
    <property type="entry name" value="DNA POLYMERASE SUBUNIT GAMMA-2, MITOCHONDRIAL"/>
    <property type="match status" value="1"/>
</dbReference>
<dbReference type="Proteomes" id="UP000034096">
    <property type="component" value="Unassembled WGS sequence"/>
</dbReference>
<evidence type="ECO:0000256" key="4">
    <source>
        <dbReference type="ARBA" id="ARBA00022741"/>
    </source>
</evidence>
<dbReference type="STRING" id="1618583.US75_C0014G0007"/>
<evidence type="ECO:0000256" key="7">
    <source>
        <dbReference type="ARBA" id="ARBA00023146"/>
    </source>
</evidence>
<feature type="domain" description="Aminoacyl-transfer RNA synthetases class-II family profile" evidence="8">
    <location>
        <begin position="10"/>
        <end position="369"/>
    </location>
</feature>
<evidence type="ECO:0000259" key="8">
    <source>
        <dbReference type="PROSITE" id="PS50862"/>
    </source>
</evidence>
<dbReference type="GO" id="GO:0015966">
    <property type="term" value="P:diadenosine tetraphosphate biosynthetic process"/>
    <property type="evidence" value="ECO:0007669"/>
    <property type="project" value="UniProtKB-ARBA"/>
</dbReference>
<keyword evidence="6" id="KW-0648">Protein biosynthesis</keyword>
<dbReference type="SUPFAM" id="SSF55681">
    <property type="entry name" value="Class II aaRS and biotin synthetases"/>
    <property type="match status" value="1"/>
</dbReference>
<dbReference type="EMBL" id="LBUE01000014">
    <property type="protein sequence ID" value="KKQ55758.1"/>
    <property type="molecule type" value="Genomic_DNA"/>
</dbReference>
<dbReference type="InterPro" id="IPR006195">
    <property type="entry name" value="aa-tRNA-synth_II"/>
</dbReference>